<dbReference type="PROSITE" id="PS50878">
    <property type="entry name" value="RT_POL"/>
    <property type="match status" value="1"/>
</dbReference>
<evidence type="ECO:0000259" key="2">
    <source>
        <dbReference type="PROSITE" id="PS50878"/>
    </source>
</evidence>
<evidence type="ECO:0000313" key="3">
    <source>
        <dbReference type="EMBL" id="RVW34250.1"/>
    </source>
</evidence>
<gene>
    <name evidence="3" type="primary">LORF2_152</name>
    <name evidence="3" type="ORF">CK203_093011</name>
</gene>
<evidence type="ECO:0000313" key="4">
    <source>
        <dbReference type="Proteomes" id="UP000288805"/>
    </source>
</evidence>
<dbReference type="SUPFAM" id="SSF56672">
    <property type="entry name" value="DNA/RNA polymerases"/>
    <property type="match status" value="1"/>
</dbReference>
<dbReference type="InterPro" id="IPR005135">
    <property type="entry name" value="Endo/exonuclease/phosphatase"/>
</dbReference>
<dbReference type="InterPro" id="IPR025558">
    <property type="entry name" value="DUF4283"/>
</dbReference>
<dbReference type="Pfam" id="PF14111">
    <property type="entry name" value="DUF4283"/>
    <property type="match status" value="1"/>
</dbReference>
<feature type="compositionally biased region" description="Basic and acidic residues" evidence="1">
    <location>
        <begin position="430"/>
        <end position="440"/>
    </location>
</feature>
<dbReference type="InterPro" id="IPR043502">
    <property type="entry name" value="DNA/RNA_pol_sf"/>
</dbReference>
<evidence type="ECO:0000256" key="1">
    <source>
        <dbReference type="SAM" id="MobiDB-lite"/>
    </source>
</evidence>
<dbReference type="EMBL" id="QGNW01001646">
    <property type="protein sequence ID" value="RVW34250.1"/>
    <property type="molecule type" value="Genomic_DNA"/>
</dbReference>
<protein>
    <submittedName>
        <fullName evidence="3">LINE-1 retrotransposable element ORF2 protein</fullName>
    </submittedName>
</protein>
<accession>A0A438DFN1</accession>
<feature type="region of interest" description="Disordered" evidence="1">
    <location>
        <begin position="416"/>
        <end position="513"/>
    </location>
</feature>
<feature type="compositionally biased region" description="Polar residues" evidence="1">
    <location>
        <begin position="453"/>
        <end position="465"/>
    </location>
</feature>
<dbReference type="Gene3D" id="3.60.10.10">
    <property type="entry name" value="Endonuclease/exonuclease/phosphatase"/>
    <property type="match status" value="1"/>
</dbReference>
<feature type="region of interest" description="Disordered" evidence="1">
    <location>
        <begin position="1"/>
        <end position="42"/>
    </location>
</feature>
<name>A0A438DFN1_VITVI</name>
<dbReference type="Proteomes" id="UP000288805">
    <property type="component" value="Unassembled WGS sequence"/>
</dbReference>
<feature type="compositionally biased region" description="Basic and acidic residues" evidence="1">
    <location>
        <begin position="497"/>
        <end position="507"/>
    </location>
</feature>
<dbReference type="InterPro" id="IPR000477">
    <property type="entry name" value="RT_dom"/>
</dbReference>
<feature type="compositionally biased region" description="Basic and acidic residues" evidence="1">
    <location>
        <begin position="169"/>
        <end position="181"/>
    </location>
</feature>
<dbReference type="CDD" id="cd01650">
    <property type="entry name" value="RT_nLTR_like"/>
    <property type="match status" value="1"/>
</dbReference>
<dbReference type="SUPFAM" id="SSF56219">
    <property type="entry name" value="DNase I-like"/>
    <property type="match status" value="1"/>
</dbReference>
<dbReference type="InterPro" id="IPR036691">
    <property type="entry name" value="Endo/exonu/phosph_ase_sf"/>
</dbReference>
<dbReference type="GO" id="GO:0003824">
    <property type="term" value="F:catalytic activity"/>
    <property type="evidence" value="ECO:0007669"/>
    <property type="project" value="InterPro"/>
</dbReference>
<feature type="compositionally biased region" description="Basic and acidic residues" evidence="1">
    <location>
        <begin position="1"/>
        <end position="19"/>
    </location>
</feature>
<feature type="domain" description="Reverse transcriptase" evidence="2">
    <location>
        <begin position="1093"/>
        <end position="1339"/>
    </location>
</feature>
<comment type="caution">
    <text evidence="3">The sequence shown here is derived from an EMBL/GenBank/DDBJ whole genome shotgun (WGS) entry which is preliminary data.</text>
</comment>
<organism evidence="3 4">
    <name type="scientific">Vitis vinifera</name>
    <name type="common">Grape</name>
    <dbReference type="NCBI Taxonomy" id="29760"/>
    <lineage>
        <taxon>Eukaryota</taxon>
        <taxon>Viridiplantae</taxon>
        <taxon>Streptophyta</taxon>
        <taxon>Embryophyta</taxon>
        <taxon>Tracheophyta</taxon>
        <taxon>Spermatophyta</taxon>
        <taxon>Magnoliopsida</taxon>
        <taxon>eudicotyledons</taxon>
        <taxon>Gunneridae</taxon>
        <taxon>Pentapetalae</taxon>
        <taxon>rosids</taxon>
        <taxon>Vitales</taxon>
        <taxon>Vitaceae</taxon>
        <taxon>Viteae</taxon>
        <taxon>Vitis</taxon>
    </lineage>
</organism>
<dbReference type="Pfam" id="PF00078">
    <property type="entry name" value="RVT_1"/>
    <property type="match status" value="1"/>
</dbReference>
<proteinExistence type="predicted"/>
<dbReference type="Pfam" id="PF03372">
    <property type="entry name" value="Exo_endo_phos"/>
    <property type="match status" value="1"/>
</dbReference>
<sequence>MEERERTRERKNARERDSGSDGGLTEIVEGENHARPGKKVRKGGFGVESKMFEVEVEERKGSVQATIVERKGGISSWVRLGPVSIGIVLDCLSLCIEDVRMGRWVREWKENGREYSLSRDFNRGGWFLRLGVADLERKRFSVFIPKGRGAKGGWASMVETLRRLGCEEGSPKMQKVDEPRSKPNKAKTYAKATNMARGKERKPTPNAAKGDDLRGWGTQLARFWKLKGNLGLAKMERGKVLMEFEFPAEADQASKSGSISIGGFFLRLEKWKPETGCLREGERSKEAWVWVVGLPVSLWERDILRRIGDACGGFLAVDHQTEKMEELQWARILVKRNDEIPPNEVEVWIEGSCYSVNLWWEIRPVFKTPTTEKKGKAVATGAEVGDDVSARARGRVTMVREGSRLEACLLTADGTRSQFHELGQTSNPSRSDDRPSDEPHASGGLGLLGQAKPASNSTGPANSGTGKPMEKARPSRLLQEAGLDFQSPSSSESSRAQAEKGLSDAEYSRSPLRGPDAAISPFWVKDGQWGIYGDEPQWGGISRTDSALLEEVARYVNAPSSPGMMAFDTPSPFSSLFGRIPFKESFDRPGVLVDSTKGIALCLARPSSQVDSGWVEESWEESDLASAKRKVIKAVIRNQKVDLFCIQETKIQSMNEGLVRSLGSGRFLDWGALDAQGAAGGVLICWDKRTLELVEMERGQFSISCRLRNVEDGKVWIFTGVYGPFSKEDRETLWGELGAIRGIWDEPWCLGGDFNVTLSLEERSNQGRVTGAMRRFAQVVDDLELLDIPLQGGVASWSGGRNNQAWARLDRFLVTQDWLDCFSGIIQCRLPRLTSDHFPILLKGGGVRKGPSPFRFENMWLKVDGFKELLRGWWQEAGGRGRASFRLASKLKILKEKIKNWNRDVFGRVEVNKNLALQQVKFWDRVESDRSLTERETELKSEAKEVFKKWVLLEETHWRQLSRELWLREGDKNTGFFHRMANAHRRNNSMEKIKINGRWLEEEGEVREGVVNAFQQLLSEEQSWKADIEGLQLQRLSNAEAEGLEQPFTEAEIHAALMGMNGDKASGPDGFTVAFWQVCWEFAKEEIVDLFKEFFEEKSFAKSLNSTFLVLIPKKGGAEDLGDFRPISLLGGLYKLLAKVLANRIKEVFDKVVSPDQNAFVKGRQILDASLIANEVVDYWFKRKEKGLICKLDIEKAYDSINWNFLMKVMRKMGFGDRWMKWIWWCISTASFSIMVNGVPAGFFPNSRGCNIQGRGGMEINVSHLLFADDTIIFCEARQDHITYLSWILVWFEAASGLRINLAKSEVIPVGEVEDIEMLAVELGCKVGTLPSVYLGLPLGAKHKAMAMWDGVEARMRRRLALWKRQYLSKGGRITLIKSTLANLPVYQPSLFRMPKLVVVCSQKESGGLGIRKIDLLNKALLGKWIWRFAFEEDMFWRKVVGVKYGQLGFGWRTKEARGTFGVGVWREILKESSWCWENIEFKVGKGTKVSFWTDHWRAAAHVEDLRISLEEDAVIWKGEGHDCFQIRDAYKLLTGSNVITFPERSIWVDKVPTKVAFFAWEASWEKCTVVRPLWEIVLALFGANWVFPEKVKEMLVSWRGPFVGRKRKKIWTSIPLCIFWTGVYGRGVLFAFRFFGMACHSLRGGE</sequence>
<reference evidence="3 4" key="1">
    <citation type="journal article" date="2018" name="PLoS Genet.">
        <title>Population sequencing reveals clonal diversity and ancestral inbreeding in the grapevine cultivar Chardonnay.</title>
        <authorList>
            <person name="Roach M.J."/>
            <person name="Johnson D.L."/>
            <person name="Bohlmann J."/>
            <person name="van Vuuren H.J."/>
            <person name="Jones S.J."/>
            <person name="Pretorius I.S."/>
            <person name="Schmidt S.A."/>
            <person name="Borneman A.R."/>
        </authorList>
    </citation>
    <scope>NUCLEOTIDE SEQUENCE [LARGE SCALE GENOMIC DNA]</scope>
    <source>
        <strain evidence="4">cv. Chardonnay</strain>
        <tissue evidence="3">Leaf</tissue>
    </source>
</reference>
<feature type="compositionally biased region" description="Basic and acidic residues" evidence="1">
    <location>
        <begin position="197"/>
        <end position="211"/>
    </location>
</feature>
<feature type="region of interest" description="Disordered" evidence="1">
    <location>
        <begin position="169"/>
        <end position="211"/>
    </location>
</feature>
<dbReference type="PANTHER" id="PTHR19446">
    <property type="entry name" value="REVERSE TRANSCRIPTASES"/>
    <property type="match status" value="1"/>
</dbReference>